<evidence type="ECO:0000313" key="1">
    <source>
        <dbReference type="EMBL" id="CBX98010.1"/>
    </source>
</evidence>
<reference evidence="2" key="1">
    <citation type="journal article" date="2011" name="Nat. Commun.">
        <title>Effector diversification within compartments of the Leptosphaeria maculans genome affected by Repeat-Induced Point mutations.</title>
        <authorList>
            <person name="Rouxel T."/>
            <person name="Grandaubert J."/>
            <person name="Hane J.K."/>
            <person name="Hoede C."/>
            <person name="van de Wouw A.P."/>
            <person name="Couloux A."/>
            <person name="Dominguez V."/>
            <person name="Anthouard V."/>
            <person name="Bally P."/>
            <person name="Bourras S."/>
            <person name="Cozijnsen A.J."/>
            <person name="Ciuffetti L.M."/>
            <person name="Degrave A."/>
            <person name="Dilmaghani A."/>
            <person name="Duret L."/>
            <person name="Fudal I."/>
            <person name="Goodwin S.B."/>
            <person name="Gout L."/>
            <person name="Glaser N."/>
            <person name="Linglin J."/>
            <person name="Kema G.H.J."/>
            <person name="Lapalu N."/>
            <person name="Lawrence C.B."/>
            <person name="May K."/>
            <person name="Meyer M."/>
            <person name="Ollivier B."/>
            <person name="Poulain J."/>
            <person name="Schoch C.L."/>
            <person name="Simon A."/>
            <person name="Spatafora J.W."/>
            <person name="Stachowiak A."/>
            <person name="Turgeon B.G."/>
            <person name="Tyler B.M."/>
            <person name="Vincent D."/>
            <person name="Weissenbach J."/>
            <person name="Amselem J."/>
            <person name="Quesneville H."/>
            <person name="Oliver R.P."/>
            <person name="Wincker P."/>
            <person name="Balesdent M.-H."/>
            <person name="Howlett B.J."/>
        </authorList>
    </citation>
    <scope>NUCLEOTIDE SEQUENCE [LARGE SCALE GENOMIC DNA]</scope>
    <source>
        <strain evidence="2">JN3 / isolate v23.1.3 / race Av1-4-5-6-7-8</strain>
    </source>
</reference>
<accession>E5A2Z7</accession>
<organism evidence="2">
    <name type="scientific">Leptosphaeria maculans (strain JN3 / isolate v23.1.3 / race Av1-4-5-6-7-8)</name>
    <name type="common">Blackleg fungus</name>
    <name type="synonym">Phoma lingam</name>
    <dbReference type="NCBI Taxonomy" id="985895"/>
    <lineage>
        <taxon>Eukaryota</taxon>
        <taxon>Fungi</taxon>
        <taxon>Dikarya</taxon>
        <taxon>Ascomycota</taxon>
        <taxon>Pezizomycotina</taxon>
        <taxon>Dothideomycetes</taxon>
        <taxon>Pleosporomycetidae</taxon>
        <taxon>Pleosporales</taxon>
        <taxon>Pleosporineae</taxon>
        <taxon>Leptosphaeriaceae</taxon>
        <taxon>Plenodomus</taxon>
        <taxon>Plenodomus lingam/Leptosphaeria maculans species complex</taxon>
    </lineage>
</organism>
<proteinExistence type="predicted"/>
<sequence>MPPTSTPTKALRIKLRRLCEKWEKCRPYVERVKDI</sequence>
<dbReference type="Proteomes" id="UP000002668">
    <property type="component" value="Genome"/>
</dbReference>
<dbReference type="AlphaFoldDB" id="E5A2Z7"/>
<keyword evidence="2" id="KW-1185">Reference proteome</keyword>
<protein>
    <submittedName>
        <fullName evidence="1">Predicted protein</fullName>
    </submittedName>
</protein>
<dbReference type="EMBL" id="FP929133">
    <property type="protein sequence ID" value="CBX98010.1"/>
    <property type="molecule type" value="Genomic_DNA"/>
</dbReference>
<gene>
    <name evidence="1" type="ORF">LEMA_uP094190.1</name>
</gene>
<dbReference type="OrthoDB" id="3050608at2759"/>
<evidence type="ECO:0000313" key="2">
    <source>
        <dbReference type="Proteomes" id="UP000002668"/>
    </source>
</evidence>
<dbReference type="HOGENOM" id="CLU_3368651_0_0_1"/>
<dbReference type="InParanoid" id="E5A2Z7"/>
<name>E5A2Z7_LEPMJ</name>
<dbReference type="VEuPathDB" id="FungiDB:LEMA_uP094190.1"/>